<feature type="compositionally biased region" description="Acidic residues" evidence="1">
    <location>
        <begin position="90"/>
        <end position="101"/>
    </location>
</feature>
<evidence type="ECO:0000313" key="2">
    <source>
        <dbReference type="EMBL" id="PKK89745.1"/>
    </source>
</evidence>
<comment type="caution">
    <text evidence="2">The sequence shown here is derived from an EMBL/GenBank/DDBJ whole genome shotgun (WGS) entry which is preliminary data.</text>
</comment>
<reference evidence="2 3" key="1">
    <citation type="journal article" date="2017" name="ISME J.">
        <title>Potential for microbial H2 and metal transformations associated with novel bacteria and archaea in deep terrestrial subsurface sediments.</title>
        <authorList>
            <person name="Hernsdorf A.W."/>
            <person name="Amano Y."/>
            <person name="Miyakawa K."/>
            <person name="Ise K."/>
            <person name="Suzuki Y."/>
            <person name="Anantharaman K."/>
            <person name="Probst A."/>
            <person name="Burstein D."/>
            <person name="Thomas B.C."/>
            <person name="Banfield J.F."/>
        </authorList>
    </citation>
    <scope>NUCLEOTIDE SEQUENCE [LARGE SCALE GENOMIC DNA]</scope>
    <source>
        <strain evidence="2">HGW-Wallbacteria-1</strain>
    </source>
</reference>
<feature type="region of interest" description="Disordered" evidence="1">
    <location>
        <begin position="165"/>
        <end position="192"/>
    </location>
</feature>
<feature type="region of interest" description="Disordered" evidence="1">
    <location>
        <begin position="79"/>
        <end position="144"/>
    </location>
</feature>
<dbReference type="Proteomes" id="UP000233256">
    <property type="component" value="Unassembled WGS sequence"/>
</dbReference>
<accession>A0A2N1PN31</accession>
<feature type="compositionally biased region" description="Polar residues" evidence="1">
    <location>
        <begin position="106"/>
        <end position="115"/>
    </location>
</feature>
<gene>
    <name evidence="2" type="ORF">CVV64_13155</name>
</gene>
<dbReference type="AlphaFoldDB" id="A0A2N1PN31"/>
<sequence>MALTKCRECNNEVSDKAETCPHCGIAKPAPEAKQGSTLVGCLVIMFTCFSCVVGTSQSSRKIEPTVTRAGKAGTVSRKSKVKAKIPGEVSESESDSEDVSGIEDSNSLVDASSENDFLKSDTKTESTSESLEPNEKSDSLSDFEAEQARKKKEFFRKFEIEQKRASERERARELEEKQTAKDEFESQSTVEKKQVVKLRRSTARDPFANYTGSSTQVLPAKRETESDVVEKAKEARTNSEYAGTVAHAQTAIILVKQKLTQIYSEKYPDNFSMQKILIEDQLDSYRFLQNWDTESGIPSEIFNKIMSIYAEKYPDNFSMQKTLISDQFESYRYLRSSISVKGVPEDVLNNLKRKFEQRYPYNYSMQKTLIEDQIKSYLSLHN</sequence>
<name>A0A2N1PN31_9BACT</name>
<evidence type="ECO:0008006" key="4">
    <source>
        <dbReference type="Google" id="ProtNLM"/>
    </source>
</evidence>
<protein>
    <recommendedName>
        <fullName evidence="4">Zinc-ribbon domain-containing protein</fullName>
    </recommendedName>
</protein>
<feature type="compositionally biased region" description="Basic and acidic residues" evidence="1">
    <location>
        <begin position="116"/>
        <end position="126"/>
    </location>
</feature>
<organism evidence="2 3">
    <name type="scientific">Candidatus Wallbacteria bacterium HGW-Wallbacteria-1</name>
    <dbReference type="NCBI Taxonomy" id="2013854"/>
    <lineage>
        <taxon>Bacteria</taxon>
        <taxon>Candidatus Walliibacteriota</taxon>
    </lineage>
</organism>
<proteinExistence type="predicted"/>
<dbReference type="EMBL" id="PGXC01000013">
    <property type="protein sequence ID" value="PKK89745.1"/>
    <property type="molecule type" value="Genomic_DNA"/>
</dbReference>
<evidence type="ECO:0000313" key="3">
    <source>
        <dbReference type="Proteomes" id="UP000233256"/>
    </source>
</evidence>
<evidence type="ECO:0000256" key="1">
    <source>
        <dbReference type="SAM" id="MobiDB-lite"/>
    </source>
</evidence>